<comment type="caution">
    <text evidence="1">The sequence shown here is derived from an EMBL/GenBank/DDBJ whole genome shotgun (WGS) entry which is preliminary data.</text>
</comment>
<reference evidence="1" key="1">
    <citation type="submission" date="2014-01" db="EMBL/GenBank/DDBJ databases">
        <authorList>
            <person name="Brown-Elliot B."/>
            <person name="Wallace R."/>
            <person name="Lenaerts A."/>
            <person name="Ordway D."/>
            <person name="DeGroote M.A."/>
            <person name="Parker T."/>
            <person name="Sizemore C."/>
            <person name="Tallon L.J."/>
            <person name="Sadzewicz L.K."/>
            <person name="Sengamalay N."/>
            <person name="Fraser C.M."/>
            <person name="Hine E."/>
            <person name="Shefchek K.A."/>
            <person name="Das S.P."/>
            <person name="Tettelin H."/>
        </authorList>
    </citation>
    <scope>NUCLEOTIDE SEQUENCE [LARGE SCALE GENOMIC DNA]</scope>
    <source>
        <strain evidence="1">4042</strain>
    </source>
</reference>
<evidence type="ECO:0000313" key="1">
    <source>
        <dbReference type="EMBL" id="EUA23546.1"/>
    </source>
</evidence>
<gene>
    <name evidence="1" type="ORF">I553_5573</name>
</gene>
<protein>
    <submittedName>
        <fullName evidence="1">Uncharacterized protein</fullName>
    </submittedName>
</protein>
<name>X7ZWY0_MYCXE</name>
<sequence length="40" mass="4373">MGGEPMTATFVAETITQTSTSEAVAFWILAHWRSSARSGW</sequence>
<organism evidence="1">
    <name type="scientific">Mycobacterium xenopi 4042</name>
    <dbReference type="NCBI Taxonomy" id="1299334"/>
    <lineage>
        <taxon>Bacteria</taxon>
        <taxon>Bacillati</taxon>
        <taxon>Actinomycetota</taxon>
        <taxon>Actinomycetes</taxon>
        <taxon>Mycobacteriales</taxon>
        <taxon>Mycobacteriaceae</taxon>
        <taxon>Mycobacterium</taxon>
    </lineage>
</organism>
<dbReference type="EMBL" id="JAOB01000069">
    <property type="protein sequence ID" value="EUA23546.1"/>
    <property type="molecule type" value="Genomic_DNA"/>
</dbReference>
<dbReference type="AlphaFoldDB" id="X7ZWY0"/>
<proteinExistence type="predicted"/>
<accession>X7ZWY0</accession>